<dbReference type="GO" id="GO:0004674">
    <property type="term" value="F:protein serine/threonine kinase activity"/>
    <property type="evidence" value="ECO:0007669"/>
    <property type="project" value="UniProtKB-KW"/>
</dbReference>
<keyword evidence="1" id="KW-0723">Serine/threonine-protein kinase</keyword>
<feature type="domain" description="Histidine kinase/HSP90-like ATPase" evidence="3">
    <location>
        <begin position="40"/>
        <end position="151"/>
    </location>
</feature>
<keyword evidence="1" id="KW-0808">Transferase</keyword>
<dbReference type="CDD" id="cd16936">
    <property type="entry name" value="HATPase_RsbW-like"/>
    <property type="match status" value="1"/>
</dbReference>
<evidence type="ECO:0000259" key="3">
    <source>
        <dbReference type="Pfam" id="PF13581"/>
    </source>
</evidence>
<dbReference type="RefSeq" id="WP_184694449.1">
    <property type="nucleotide sequence ID" value="NZ_JACHJN010000008.1"/>
</dbReference>
<dbReference type="Proteomes" id="UP000547510">
    <property type="component" value="Unassembled WGS sequence"/>
</dbReference>
<dbReference type="AlphaFoldDB" id="A0A841CNI5"/>
<gene>
    <name evidence="4" type="ORF">FHS29_005081</name>
</gene>
<organism evidence="4 5">
    <name type="scientific">Saccharothrix tamanrassetensis</name>
    <dbReference type="NCBI Taxonomy" id="1051531"/>
    <lineage>
        <taxon>Bacteria</taxon>
        <taxon>Bacillati</taxon>
        <taxon>Actinomycetota</taxon>
        <taxon>Actinomycetes</taxon>
        <taxon>Pseudonocardiales</taxon>
        <taxon>Pseudonocardiaceae</taxon>
        <taxon>Saccharothrix</taxon>
    </lineage>
</organism>
<name>A0A841CNI5_9PSEU</name>
<comment type="caution">
    <text evidence="4">The sequence shown here is derived from an EMBL/GenBank/DDBJ whole genome shotgun (WGS) entry which is preliminary data.</text>
</comment>
<evidence type="ECO:0000313" key="5">
    <source>
        <dbReference type="Proteomes" id="UP000547510"/>
    </source>
</evidence>
<evidence type="ECO:0000313" key="4">
    <source>
        <dbReference type="EMBL" id="MBB5958473.1"/>
    </source>
</evidence>
<protein>
    <recommendedName>
        <fullName evidence="3">Histidine kinase/HSP90-like ATPase domain-containing protein</fullName>
    </recommendedName>
</protein>
<evidence type="ECO:0000256" key="2">
    <source>
        <dbReference type="SAM" id="MobiDB-lite"/>
    </source>
</evidence>
<evidence type="ECO:0000256" key="1">
    <source>
        <dbReference type="ARBA" id="ARBA00022527"/>
    </source>
</evidence>
<dbReference type="Pfam" id="PF13581">
    <property type="entry name" value="HATPase_c_2"/>
    <property type="match status" value="1"/>
</dbReference>
<feature type="compositionally biased region" description="Basic and acidic residues" evidence="2">
    <location>
        <begin position="15"/>
        <end position="27"/>
    </location>
</feature>
<proteinExistence type="predicted"/>
<feature type="region of interest" description="Disordered" evidence="2">
    <location>
        <begin position="1"/>
        <end position="27"/>
    </location>
</feature>
<sequence length="157" mass="17445">MDTAIGSHEATTIANDERGADGHADEGRTTGQVEIEISLHCDNLASVRERIGEALRRHEEDFVHDVRLVATELASNACDHADDPRHLLLRREIHPDRGPELVVEARDATPDRVPVVGFSSISPDRGNGMKMVRTICNDWGVRQEGDRKVVWGRIPMP</sequence>
<dbReference type="InterPro" id="IPR050267">
    <property type="entry name" value="Anti-sigma-factor_SerPK"/>
</dbReference>
<reference evidence="4 5" key="1">
    <citation type="submission" date="2020-08" db="EMBL/GenBank/DDBJ databases">
        <title>Genomic Encyclopedia of Type Strains, Phase III (KMG-III): the genomes of soil and plant-associated and newly described type strains.</title>
        <authorList>
            <person name="Whitman W."/>
        </authorList>
    </citation>
    <scope>NUCLEOTIDE SEQUENCE [LARGE SCALE GENOMIC DNA]</scope>
    <source>
        <strain evidence="4 5">CECT 8640</strain>
    </source>
</reference>
<dbReference type="EMBL" id="JACHJN010000008">
    <property type="protein sequence ID" value="MBB5958473.1"/>
    <property type="molecule type" value="Genomic_DNA"/>
</dbReference>
<keyword evidence="5" id="KW-1185">Reference proteome</keyword>
<accession>A0A841CNI5</accession>
<dbReference type="Gene3D" id="3.30.565.10">
    <property type="entry name" value="Histidine kinase-like ATPase, C-terminal domain"/>
    <property type="match status" value="1"/>
</dbReference>
<dbReference type="PANTHER" id="PTHR35526:SF3">
    <property type="entry name" value="ANTI-SIGMA-F FACTOR RSBW"/>
    <property type="match status" value="1"/>
</dbReference>
<keyword evidence="1" id="KW-0418">Kinase</keyword>
<dbReference type="PANTHER" id="PTHR35526">
    <property type="entry name" value="ANTI-SIGMA-F FACTOR RSBW-RELATED"/>
    <property type="match status" value="1"/>
</dbReference>
<dbReference type="InterPro" id="IPR003594">
    <property type="entry name" value="HATPase_dom"/>
</dbReference>
<dbReference type="InterPro" id="IPR036890">
    <property type="entry name" value="HATPase_C_sf"/>
</dbReference>